<keyword evidence="7" id="KW-0732">Signal</keyword>
<evidence type="ECO:0000256" key="2">
    <source>
        <dbReference type="ARBA" id="ARBA00022692"/>
    </source>
</evidence>
<dbReference type="OrthoDB" id="10055806at2759"/>
<dbReference type="PANTHER" id="PTHR23278:SF26">
    <property type="entry name" value="SIDESTEP III, ISOFORM O"/>
    <property type="match status" value="1"/>
</dbReference>
<keyword evidence="10" id="KW-1185">Reference proteome</keyword>
<dbReference type="InterPro" id="IPR003598">
    <property type="entry name" value="Ig_sub2"/>
</dbReference>
<evidence type="ECO:0000256" key="1">
    <source>
        <dbReference type="ARBA" id="ARBA00004167"/>
    </source>
</evidence>
<gene>
    <name evidence="9" type="primary">similar to Hemicentin-2</name>
    <name evidence="9" type="ORF">CLUMA_CG002059</name>
</gene>
<dbReference type="InterPro" id="IPR013783">
    <property type="entry name" value="Ig-like_fold"/>
</dbReference>
<evidence type="ECO:0000256" key="4">
    <source>
        <dbReference type="ARBA" id="ARBA00023136"/>
    </source>
</evidence>
<dbReference type="InterPro" id="IPR013162">
    <property type="entry name" value="CD80_C2-set"/>
</dbReference>
<evidence type="ECO:0000313" key="10">
    <source>
        <dbReference type="Proteomes" id="UP000183832"/>
    </source>
</evidence>
<feature type="domain" description="Ig-like" evidence="8">
    <location>
        <begin position="388"/>
        <end position="480"/>
    </location>
</feature>
<sequence length="1014" mass="113159">MKLKVIVTSRVYQKLFILVLLLQNSVSGQIDWAEDDDDPVSTVSVEAVLGRTATLPCDIEPGPEARDDRVYMVLWFRESAGKPLYSFDVRGRAFSKALYWSDTNAFGPRAYFLTVSKPATLSVDNVQLDDEGVYRCRVDFQNSPTRNHRINLTVIVPPHQILVYDASGRDVAGSVGPLLEDNNLVLTCEVRGGRPEPVVQWFSGSTPIPTGGGVSMGRHVTVNRLEIQHVKRDALNNTYVCQASNTKLVPPAERTVRVEMLLRPISTSIVHKPKQLATESQITLSCEVEGSVPDTDIKWTQNNRVFERGSSCFEAAGRPEPVVQWFSGSTPIPTGGGVSMGRHVTVNRLEIQHVKRDALNNTYVCQASNTKLVPPAERTVRVEMLLRPISTSIVHKPKQLATESQITLSCEVEGSVPDTDIKWTQNNRVFERGSITNATNSSTVISALTFRPLPSDDGTKLKCEGSNPRLPNSALEDTLIMNVMYPPQVTLSLGSTLNPDDIKEGDDVYFECNIKANPKEHRITWSHDIKVFFKNVSFYQLKGLPVTQNVSWGVIISTRSLVLQRVGRNHSGMYACSAANDRGETQSSLVSLRIHYAPVCISSSVTIVGASIDESVAIPCRISADPQKVTFEWTFSNSGERYEVPSGHYTTIQNFHTDIDHIYLDADENGTNGNAKPAPLRNCTLRPYSSPSSIATTAIQSTNSSTYSLPSPQFPPYVNNQIVNGGQHLKELNYITTEYEKDKNLLVDRRKVISSKQPPLSTHSHHQIERNFYNGKNMSLLNARHEIQIQQHQQQQQQHKNNTNFSDNKINDRYKSNLKSLKRRTTTRNESVREVKSSANNTKHVNFNKQTASSLGENQYLAESSRFAYLRSSTTVSKYHTTSAIKPNSYSAHSPFANQVHTETVEQPSLMELECIAGYDGGLPQYFFLEAYDSRTRKLRLNITSALNDVPLFRIDLADLLPSDSYTPTLHLVAYSVNQKGRSEPTVLEDIAINEAEKRTGKKIFLPTIIEITI</sequence>
<dbReference type="InterPro" id="IPR036179">
    <property type="entry name" value="Ig-like_dom_sf"/>
</dbReference>
<keyword evidence="3" id="KW-1133">Transmembrane helix</keyword>
<dbReference type="CDD" id="cd00096">
    <property type="entry name" value="Ig"/>
    <property type="match status" value="2"/>
</dbReference>
<proteinExistence type="predicted"/>
<evidence type="ECO:0000256" key="6">
    <source>
        <dbReference type="SAM" id="MobiDB-lite"/>
    </source>
</evidence>
<feature type="domain" description="Ig-like" evidence="8">
    <location>
        <begin position="487"/>
        <end position="591"/>
    </location>
</feature>
<feature type="chain" id="PRO_5013221418" evidence="7">
    <location>
        <begin position="29"/>
        <end position="1014"/>
    </location>
</feature>
<evidence type="ECO:0000256" key="5">
    <source>
        <dbReference type="ARBA" id="ARBA00023157"/>
    </source>
</evidence>
<dbReference type="EMBL" id="CVRI01000006">
    <property type="protein sequence ID" value="CRK88279.1"/>
    <property type="molecule type" value="Genomic_DNA"/>
</dbReference>
<evidence type="ECO:0000256" key="3">
    <source>
        <dbReference type="ARBA" id="ARBA00022989"/>
    </source>
</evidence>
<evidence type="ECO:0000256" key="7">
    <source>
        <dbReference type="SAM" id="SignalP"/>
    </source>
</evidence>
<dbReference type="STRING" id="568069.A0A1J1HJR1"/>
<evidence type="ECO:0000259" key="8">
    <source>
        <dbReference type="PROSITE" id="PS50835"/>
    </source>
</evidence>
<accession>A0A1J1HJR1</accession>
<dbReference type="PROSITE" id="PS50835">
    <property type="entry name" value="IG_LIKE"/>
    <property type="match status" value="5"/>
</dbReference>
<dbReference type="AlphaFoldDB" id="A0A1J1HJR1"/>
<dbReference type="Pfam" id="PF08205">
    <property type="entry name" value="C2-set_2"/>
    <property type="match status" value="1"/>
</dbReference>
<keyword evidence="2" id="KW-0812">Transmembrane</keyword>
<feature type="signal peptide" evidence="7">
    <location>
        <begin position="1"/>
        <end position="28"/>
    </location>
</feature>
<dbReference type="InterPro" id="IPR013106">
    <property type="entry name" value="Ig_V-set"/>
</dbReference>
<comment type="subcellular location">
    <subcellularLocation>
        <location evidence="1">Membrane</location>
        <topology evidence="1">Single-pass membrane protein</topology>
    </subcellularLocation>
</comment>
<organism evidence="9 10">
    <name type="scientific">Clunio marinus</name>
    <dbReference type="NCBI Taxonomy" id="568069"/>
    <lineage>
        <taxon>Eukaryota</taxon>
        <taxon>Metazoa</taxon>
        <taxon>Ecdysozoa</taxon>
        <taxon>Arthropoda</taxon>
        <taxon>Hexapoda</taxon>
        <taxon>Insecta</taxon>
        <taxon>Pterygota</taxon>
        <taxon>Neoptera</taxon>
        <taxon>Endopterygota</taxon>
        <taxon>Diptera</taxon>
        <taxon>Nematocera</taxon>
        <taxon>Chironomoidea</taxon>
        <taxon>Chironomidae</taxon>
        <taxon>Clunio</taxon>
    </lineage>
</organism>
<evidence type="ECO:0000313" key="9">
    <source>
        <dbReference type="EMBL" id="CRK88279.1"/>
    </source>
</evidence>
<keyword evidence="5" id="KW-1015">Disulfide bond</keyword>
<dbReference type="GO" id="GO:0016020">
    <property type="term" value="C:membrane"/>
    <property type="evidence" value="ECO:0007669"/>
    <property type="project" value="UniProtKB-SubCell"/>
</dbReference>
<feature type="region of interest" description="Disordered" evidence="6">
    <location>
        <begin position="789"/>
        <end position="838"/>
    </location>
</feature>
<feature type="domain" description="Ig-like" evidence="8">
    <location>
        <begin position="39"/>
        <end position="153"/>
    </location>
</feature>
<dbReference type="SMART" id="SM00408">
    <property type="entry name" value="IGc2"/>
    <property type="match status" value="4"/>
</dbReference>
<dbReference type="PANTHER" id="PTHR23278">
    <property type="entry name" value="SIDESTEP PROTEIN"/>
    <property type="match status" value="1"/>
</dbReference>
<dbReference type="InterPro" id="IPR003599">
    <property type="entry name" value="Ig_sub"/>
</dbReference>
<feature type="domain" description="Ig-like" evidence="8">
    <location>
        <begin position="264"/>
        <end position="381"/>
    </location>
</feature>
<dbReference type="SUPFAM" id="SSF48726">
    <property type="entry name" value="Immunoglobulin"/>
    <property type="match status" value="5"/>
</dbReference>
<reference evidence="9 10" key="1">
    <citation type="submission" date="2015-04" db="EMBL/GenBank/DDBJ databases">
        <authorList>
            <person name="Syromyatnikov M.Y."/>
            <person name="Popov V.N."/>
        </authorList>
    </citation>
    <scope>NUCLEOTIDE SEQUENCE [LARGE SCALE GENOMIC DNA]</scope>
</reference>
<keyword evidence="4" id="KW-0472">Membrane</keyword>
<dbReference type="InterPro" id="IPR007110">
    <property type="entry name" value="Ig-like_dom"/>
</dbReference>
<dbReference type="Pfam" id="PF13927">
    <property type="entry name" value="Ig_3"/>
    <property type="match status" value="2"/>
</dbReference>
<dbReference type="Pfam" id="PF07686">
    <property type="entry name" value="V-set"/>
    <property type="match status" value="1"/>
</dbReference>
<dbReference type="Gene3D" id="2.60.40.10">
    <property type="entry name" value="Immunoglobulins"/>
    <property type="match status" value="5"/>
</dbReference>
<feature type="domain" description="Ig-like" evidence="8">
    <location>
        <begin position="158"/>
        <end position="257"/>
    </location>
</feature>
<protein>
    <submittedName>
        <fullName evidence="9">CLUMA_CG002059, isoform A</fullName>
    </submittedName>
</protein>
<feature type="compositionally biased region" description="Low complexity" evidence="6">
    <location>
        <begin position="789"/>
        <end position="799"/>
    </location>
</feature>
<name>A0A1J1HJR1_9DIPT</name>
<dbReference type="Proteomes" id="UP000183832">
    <property type="component" value="Unassembled WGS sequence"/>
</dbReference>
<dbReference type="SMART" id="SM00409">
    <property type="entry name" value="IG"/>
    <property type="match status" value="5"/>
</dbReference>